<dbReference type="Gene3D" id="3.30.530.20">
    <property type="match status" value="1"/>
</dbReference>
<reference evidence="1" key="1">
    <citation type="submission" date="2021-01" db="EMBL/GenBank/DDBJ databases">
        <title>Whole genome shotgun sequence of Virgisporangium aurantiacum NBRC 16421.</title>
        <authorList>
            <person name="Komaki H."/>
            <person name="Tamura T."/>
        </authorList>
    </citation>
    <scope>NUCLEOTIDE SEQUENCE</scope>
    <source>
        <strain evidence="1">NBRC 16421</strain>
    </source>
</reference>
<dbReference type="CDD" id="cd07821">
    <property type="entry name" value="PYR_PYL_RCAR_like"/>
    <property type="match status" value="1"/>
</dbReference>
<dbReference type="Proteomes" id="UP000612585">
    <property type="component" value="Unassembled WGS sequence"/>
</dbReference>
<accession>A0A8J3ZDA5</accession>
<name>A0A8J3ZDA5_9ACTN</name>
<dbReference type="InterPro" id="IPR023393">
    <property type="entry name" value="START-like_dom_sf"/>
</dbReference>
<keyword evidence="2" id="KW-1185">Reference proteome</keyword>
<sequence>MYHMVQRIETTARSSADAPTVYSLLIDGKTWPVWSPLESFTLEAEAPGGGEGLGAIRVFRTGRTVSREEVVELVPDRRFSYALLSGLPLRNYRANVDLTPVDGGTVIHWRSSFTAKVPGTGWIYRWALGKFIQRCVDGLAAHARNHPARRM</sequence>
<evidence type="ECO:0000313" key="2">
    <source>
        <dbReference type="Proteomes" id="UP000612585"/>
    </source>
</evidence>
<proteinExistence type="predicted"/>
<organism evidence="1 2">
    <name type="scientific">Virgisporangium aurantiacum</name>
    <dbReference type="NCBI Taxonomy" id="175570"/>
    <lineage>
        <taxon>Bacteria</taxon>
        <taxon>Bacillati</taxon>
        <taxon>Actinomycetota</taxon>
        <taxon>Actinomycetes</taxon>
        <taxon>Micromonosporales</taxon>
        <taxon>Micromonosporaceae</taxon>
        <taxon>Virgisporangium</taxon>
    </lineage>
</organism>
<comment type="caution">
    <text evidence="1">The sequence shown here is derived from an EMBL/GenBank/DDBJ whole genome shotgun (WGS) entry which is preliminary data.</text>
</comment>
<protein>
    <submittedName>
        <fullName evidence="1">MxaD family protein</fullName>
    </submittedName>
</protein>
<dbReference type="AlphaFoldDB" id="A0A8J3ZDA5"/>
<gene>
    <name evidence="1" type="ORF">Vau01_070420</name>
</gene>
<dbReference type="SUPFAM" id="SSF55961">
    <property type="entry name" value="Bet v1-like"/>
    <property type="match status" value="1"/>
</dbReference>
<evidence type="ECO:0000313" key="1">
    <source>
        <dbReference type="EMBL" id="GIJ59526.1"/>
    </source>
</evidence>
<dbReference type="EMBL" id="BOPG01000047">
    <property type="protein sequence ID" value="GIJ59526.1"/>
    <property type="molecule type" value="Genomic_DNA"/>
</dbReference>
<dbReference type="InterPro" id="IPR019587">
    <property type="entry name" value="Polyketide_cyclase/dehydratase"/>
</dbReference>
<dbReference type="Pfam" id="PF10604">
    <property type="entry name" value="Polyketide_cyc2"/>
    <property type="match status" value="1"/>
</dbReference>